<sequence length="104" mass="12161">MLERVATRQLNLIVRSQLSTVPGYPLVKERDCLGAYSKHPNFLEPRRLLFPYVSSPQQHVHSLTYINCVLKFGSLWSMFPFEPGGHVYWGHPERRYLGIIWSFV</sequence>
<comment type="caution">
    <text evidence="1">The sequence shown here is derived from an EMBL/GenBank/DDBJ whole genome shotgun (WGS) entry which is preliminary data.</text>
</comment>
<protein>
    <submittedName>
        <fullName evidence="1">Uncharacterized protein</fullName>
    </submittedName>
</protein>
<accession>A0AAN9RU20</accession>
<reference evidence="1 2" key="1">
    <citation type="submission" date="2024-01" db="EMBL/GenBank/DDBJ databases">
        <title>The genomes of 5 underutilized Papilionoideae crops provide insights into root nodulation and disease resistanc.</title>
        <authorList>
            <person name="Jiang F."/>
        </authorList>
    </citation>
    <scope>NUCLEOTIDE SEQUENCE [LARGE SCALE GENOMIC DNA]</scope>
    <source>
        <strain evidence="1">DUOXIRENSHENG_FW03</strain>
        <tissue evidence="1">Leaves</tissue>
    </source>
</reference>
<evidence type="ECO:0000313" key="2">
    <source>
        <dbReference type="Proteomes" id="UP001386955"/>
    </source>
</evidence>
<evidence type="ECO:0000313" key="1">
    <source>
        <dbReference type="EMBL" id="KAK7382976.1"/>
    </source>
</evidence>
<name>A0AAN9RU20_PSOTE</name>
<dbReference type="AlphaFoldDB" id="A0AAN9RU20"/>
<organism evidence="1 2">
    <name type="scientific">Psophocarpus tetragonolobus</name>
    <name type="common">Winged bean</name>
    <name type="synonym">Dolichos tetragonolobus</name>
    <dbReference type="NCBI Taxonomy" id="3891"/>
    <lineage>
        <taxon>Eukaryota</taxon>
        <taxon>Viridiplantae</taxon>
        <taxon>Streptophyta</taxon>
        <taxon>Embryophyta</taxon>
        <taxon>Tracheophyta</taxon>
        <taxon>Spermatophyta</taxon>
        <taxon>Magnoliopsida</taxon>
        <taxon>eudicotyledons</taxon>
        <taxon>Gunneridae</taxon>
        <taxon>Pentapetalae</taxon>
        <taxon>rosids</taxon>
        <taxon>fabids</taxon>
        <taxon>Fabales</taxon>
        <taxon>Fabaceae</taxon>
        <taxon>Papilionoideae</taxon>
        <taxon>50 kb inversion clade</taxon>
        <taxon>NPAAA clade</taxon>
        <taxon>indigoferoid/millettioid clade</taxon>
        <taxon>Phaseoleae</taxon>
        <taxon>Psophocarpus</taxon>
    </lineage>
</organism>
<proteinExistence type="predicted"/>
<dbReference type="EMBL" id="JAYMYS010000008">
    <property type="protein sequence ID" value="KAK7382976.1"/>
    <property type="molecule type" value="Genomic_DNA"/>
</dbReference>
<dbReference type="Proteomes" id="UP001386955">
    <property type="component" value="Unassembled WGS sequence"/>
</dbReference>
<keyword evidence="2" id="KW-1185">Reference proteome</keyword>
<gene>
    <name evidence="1" type="ORF">VNO78_28641</name>
</gene>